<gene>
    <name evidence="1" type="ORF">A5CBH24_17040</name>
</gene>
<organism evidence="1 2">
    <name type="scientific">Alistipes communis</name>
    <dbReference type="NCBI Taxonomy" id="2585118"/>
    <lineage>
        <taxon>Bacteria</taxon>
        <taxon>Pseudomonadati</taxon>
        <taxon>Bacteroidota</taxon>
        <taxon>Bacteroidia</taxon>
        <taxon>Bacteroidales</taxon>
        <taxon>Rikenellaceae</taxon>
        <taxon>Alistipes</taxon>
    </lineage>
</organism>
<dbReference type="InterPro" id="IPR046679">
    <property type="entry name" value="DUF6549"/>
</dbReference>
<evidence type="ECO:0000313" key="2">
    <source>
        <dbReference type="Proteomes" id="UP000318946"/>
    </source>
</evidence>
<dbReference type="Pfam" id="PF20186">
    <property type="entry name" value="DUF6549"/>
    <property type="match status" value="1"/>
</dbReference>
<dbReference type="Proteomes" id="UP000318946">
    <property type="component" value="Chromosome"/>
</dbReference>
<sequence length="206" mass="23780">MKKFLLLYALAVTLSLAGVLRRYRTETHRLEQNQRALLSQVERYRTRAGEAAASAEVLQLRCREFERLRAGDAERIRQLGIRLRRVEAAATLATATEIDVQVPLHDTIVRRDFAAVCDSGRLAAAVRFDTVRSFRWRDPWVTVEGRIRGDSADCRVESVDTLRQVVHRVPRRFLFIRFGTKAVRQEIVSSNPHTRIVYAEYVRFAK</sequence>
<dbReference type="GeneID" id="78342420"/>
<dbReference type="AlphaFoldDB" id="A0A4Y1WTI3"/>
<name>A0A4Y1WTI3_9BACT</name>
<dbReference type="OrthoDB" id="1073168at2"/>
<protein>
    <submittedName>
        <fullName evidence="1">Uncharacterized protein</fullName>
    </submittedName>
</protein>
<dbReference type="KEGG" id="acou:A5CBH24_17040"/>
<dbReference type="RefSeq" id="WP_141412859.1">
    <property type="nucleotide sequence ID" value="NZ_AP019735.1"/>
</dbReference>
<evidence type="ECO:0000313" key="1">
    <source>
        <dbReference type="EMBL" id="BBL04391.1"/>
    </source>
</evidence>
<proteinExistence type="predicted"/>
<dbReference type="EMBL" id="AP019735">
    <property type="protein sequence ID" value="BBL04391.1"/>
    <property type="molecule type" value="Genomic_DNA"/>
</dbReference>
<reference evidence="2" key="1">
    <citation type="submission" date="2019-06" db="EMBL/GenBank/DDBJ databases">
        <title>Alistipes onderdonkii subsp. vulgaris subsp. nov., Alistipes dispar sp. nov. and Alistipes communis sp. nov., isolated from human faeces, and creation of Alistipes onderdonkii subsp. onderdonkii subsp. nov.</title>
        <authorList>
            <person name="Sakamoto M."/>
            <person name="Ikeyama N."/>
            <person name="Ogata Y."/>
            <person name="Suda W."/>
            <person name="Iino T."/>
            <person name="Hattori M."/>
            <person name="Ohkuma M."/>
        </authorList>
    </citation>
    <scope>NUCLEOTIDE SEQUENCE [LARGE SCALE GENOMIC DNA]</scope>
    <source>
        <strain evidence="2">5CBH24</strain>
    </source>
</reference>
<keyword evidence="2" id="KW-1185">Reference proteome</keyword>
<accession>A0A4Y1WTI3</accession>